<reference evidence="3 4" key="1">
    <citation type="journal article" date="2015" name="Genome Biol. Evol.">
        <title>The Dynamics of Genetic Interactions between Vibrio metoecus and Vibrio cholerae, Two Close Relatives Co-Occurring in the Environment.</title>
        <authorList>
            <person name="Orata F.D."/>
            <person name="Kirchberger P.C."/>
            <person name="Meheust R."/>
            <person name="Barlow E.J."/>
            <person name="Tarr C.L."/>
            <person name="Boucher Y."/>
        </authorList>
    </citation>
    <scope>NUCLEOTIDE SEQUENCE [LARGE SCALE GENOMIC DNA]</scope>
    <source>
        <strain evidence="3 4">YB5B04</strain>
    </source>
</reference>
<dbReference type="AlphaFoldDB" id="A0A0Q0PXJ6"/>
<keyword evidence="2" id="KW-1133">Transmembrane helix</keyword>
<dbReference type="Proteomes" id="UP000050491">
    <property type="component" value="Unassembled WGS sequence"/>
</dbReference>
<dbReference type="OrthoDB" id="6106017at2"/>
<dbReference type="PATRIC" id="fig|1481663.12.peg.2506"/>
<protein>
    <submittedName>
        <fullName evidence="3">Uncharacterized protein</fullName>
    </submittedName>
</protein>
<sequence length="114" mass="12408">MPIHKGYLLCPCCGSAAKVMEAEGKRMGKLYVVCPECGTDQSHLPKRQAYIRDHMVETIDQLTEQTEPEMVSDIVSDDVSEPEPKNEKGVSGWAIGGVIFLSLFGLGALARKVA</sequence>
<keyword evidence="2" id="KW-0812">Transmembrane</keyword>
<evidence type="ECO:0000256" key="2">
    <source>
        <dbReference type="SAM" id="Phobius"/>
    </source>
</evidence>
<evidence type="ECO:0000313" key="4">
    <source>
        <dbReference type="Proteomes" id="UP000050491"/>
    </source>
</evidence>
<keyword evidence="2" id="KW-0472">Membrane</keyword>
<organism evidence="3 4">
    <name type="scientific">Vibrio metoecus</name>
    <dbReference type="NCBI Taxonomy" id="1481663"/>
    <lineage>
        <taxon>Bacteria</taxon>
        <taxon>Pseudomonadati</taxon>
        <taxon>Pseudomonadota</taxon>
        <taxon>Gammaproteobacteria</taxon>
        <taxon>Vibrionales</taxon>
        <taxon>Vibrionaceae</taxon>
        <taxon>Vibrio</taxon>
    </lineage>
</organism>
<name>A0A0Q0PXJ6_VIBMT</name>
<feature type="transmembrane region" description="Helical" evidence="2">
    <location>
        <begin position="90"/>
        <end position="110"/>
    </location>
</feature>
<dbReference type="RefSeq" id="WP_055063948.1">
    <property type="nucleotide sequence ID" value="NZ_LBGP01000002.1"/>
</dbReference>
<gene>
    <name evidence="3" type="ORF">XV92_00725</name>
</gene>
<feature type="region of interest" description="Disordered" evidence="1">
    <location>
        <begin position="67"/>
        <end position="89"/>
    </location>
</feature>
<dbReference type="EMBL" id="LBGP01000002">
    <property type="protein sequence ID" value="KQB04340.1"/>
    <property type="molecule type" value="Genomic_DNA"/>
</dbReference>
<proteinExistence type="predicted"/>
<comment type="caution">
    <text evidence="3">The sequence shown here is derived from an EMBL/GenBank/DDBJ whole genome shotgun (WGS) entry which is preliminary data.</text>
</comment>
<accession>A0A0Q0PXJ6</accession>
<evidence type="ECO:0000256" key="1">
    <source>
        <dbReference type="SAM" id="MobiDB-lite"/>
    </source>
</evidence>
<evidence type="ECO:0000313" key="3">
    <source>
        <dbReference type="EMBL" id="KQB04340.1"/>
    </source>
</evidence>